<dbReference type="AlphaFoldDB" id="A0A4Y9ZAM4"/>
<accession>A0A4Y9ZAM4</accession>
<gene>
    <name evidence="1" type="ORF">EVG20_g2560</name>
</gene>
<dbReference type="EMBL" id="SEOQ01000101">
    <property type="protein sequence ID" value="TFY70439.1"/>
    <property type="molecule type" value="Genomic_DNA"/>
</dbReference>
<comment type="caution">
    <text evidence="1">The sequence shown here is derived from an EMBL/GenBank/DDBJ whole genome shotgun (WGS) entry which is preliminary data.</text>
</comment>
<name>A0A4Y9ZAM4_9AGAM</name>
<keyword evidence="2" id="KW-1185">Reference proteome</keyword>
<evidence type="ECO:0000313" key="1">
    <source>
        <dbReference type="EMBL" id="TFY70439.1"/>
    </source>
</evidence>
<dbReference type="Proteomes" id="UP000298327">
    <property type="component" value="Unassembled WGS sequence"/>
</dbReference>
<organism evidence="1 2">
    <name type="scientific">Dentipellis fragilis</name>
    <dbReference type="NCBI Taxonomy" id="205917"/>
    <lineage>
        <taxon>Eukaryota</taxon>
        <taxon>Fungi</taxon>
        <taxon>Dikarya</taxon>
        <taxon>Basidiomycota</taxon>
        <taxon>Agaricomycotina</taxon>
        <taxon>Agaricomycetes</taxon>
        <taxon>Russulales</taxon>
        <taxon>Hericiaceae</taxon>
        <taxon>Dentipellis</taxon>
    </lineage>
</organism>
<protein>
    <submittedName>
        <fullName evidence="1">Uncharacterized protein</fullName>
    </submittedName>
</protein>
<sequence length="192" mass="22488">MSDVETLDFEYDSVVAELFQQKEPPPNFKFVAEDPGPSNQDAKIAQSLIEDRHVLYPEVEITTAKRLFETGALSTSDYHTIVKRARRKQRLADRRVQCLAERRMRMDEEILDLEFMVDDLQASRGLTDAQAERLLKTPSDVRREWHKLLRLREARRRCKNMDPAYIQAVVRRYAAKIRKANEEGTTDWTYGE</sequence>
<evidence type="ECO:0000313" key="2">
    <source>
        <dbReference type="Proteomes" id="UP000298327"/>
    </source>
</evidence>
<reference evidence="1 2" key="1">
    <citation type="submission" date="2019-02" db="EMBL/GenBank/DDBJ databases">
        <title>Genome sequencing of the rare red list fungi Dentipellis fragilis.</title>
        <authorList>
            <person name="Buettner E."/>
            <person name="Kellner H."/>
        </authorList>
    </citation>
    <scope>NUCLEOTIDE SEQUENCE [LARGE SCALE GENOMIC DNA]</scope>
    <source>
        <strain evidence="1 2">DSM 105465</strain>
    </source>
</reference>
<proteinExistence type="predicted"/>
<dbReference type="OrthoDB" id="10626811at2759"/>